<protein>
    <submittedName>
        <fullName evidence="3">PucR family transcriptional regulator</fullName>
    </submittedName>
</protein>
<accession>A0A2G3PRK6</accession>
<evidence type="ECO:0000313" key="4">
    <source>
        <dbReference type="Proteomes" id="UP000225108"/>
    </source>
</evidence>
<dbReference type="EMBL" id="PEBD01000004">
    <property type="protein sequence ID" value="PHV68435.1"/>
    <property type="molecule type" value="Genomic_DNA"/>
</dbReference>
<dbReference type="InterPro" id="IPR051448">
    <property type="entry name" value="CdaR-like_regulators"/>
</dbReference>
<evidence type="ECO:0000259" key="1">
    <source>
        <dbReference type="Pfam" id="PF07905"/>
    </source>
</evidence>
<name>A0A2G3PRK6_WILMA</name>
<evidence type="ECO:0000313" key="3">
    <source>
        <dbReference type="EMBL" id="PHV68435.1"/>
    </source>
</evidence>
<dbReference type="AlphaFoldDB" id="A0A2G3PRK6"/>
<sequence>MQPTVADILALPVVQAGRPELVSDGSIDVPVRWVHVSDLADLSDLLEGGELVLTTGRALADTPARDTYLHGLVTAGAVGLIVELGVHIDEVPRSVIEAGRSLAFPVIALHRQIRFVQLTEQVHRTIVADQYGELEFARSAHEIFTDLSMRRASVDEIVTAAAHMLGSPVVLEDLNRQVVAFAGAEPATLLTDWDRRSRLTPEVDVHNNADPDTWLARPVGAHPQTWGRLVAPQTHDAGNRSVVIVERAAQAIALNRMTEQDRSSLELRAQGGLIDDLRHNRIRTEAEATARAFALGLRRSPAYIAMTIRLRDTGGADQVLVQQRRARILDSVTHTIKVERHTALTTASEGGRRIDVLLAQRHTAATAQRLDTMTDVCIAIRQTIMRVEGVTRCAIGVGPESTQITDAAQGLDESGHVADVALALPDERPFHRSSDTRLRGLVALIRDDPRVQAFAETELRGLLEHRAKHGDELFALLRRYLDLGGNKAELAKALGLSRPTLYARLDTLSRLLGADLNDAESRTSLHTALMIIDPS</sequence>
<comment type="caution">
    <text evidence="3">The sequence shown here is derived from an EMBL/GenBank/DDBJ whole genome shotgun (WGS) entry which is preliminary data.</text>
</comment>
<gene>
    <name evidence="3" type="ORF">CSW57_04245</name>
</gene>
<dbReference type="InterPro" id="IPR012914">
    <property type="entry name" value="PucR_dom"/>
</dbReference>
<dbReference type="InterPro" id="IPR025736">
    <property type="entry name" value="PucR_C-HTH_dom"/>
</dbReference>
<dbReference type="InterPro" id="IPR042070">
    <property type="entry name" value="PucR_C-HTH_sf"/>
</dbReference>
<evidence type="ECO:0000259" key="2">
    <source>
        <dbReference type="Pfam" id="PF13556"/>
    </source>
</evidence>
<dbReference type="PANTHER" id="PTHR33744:SF1">
    <property type="entry name" value="DNA-BINDING TRANSCRIPTIONAL ACTIVATOR ADER"/>
    <property type="match status" value="1"/>
</dbReference>
<proteinExistence type="predicted"/>
<dbReference type="Pfam" id="PF07905">
    <property type="entry name" value="PucR"/>
    <property type="match status" value="1"/>
</dbReference>
<dbReference type="PANTHER" id="PTHR33744">
    <property type="entry name" value="CARBOHYDRATE DIACID REGULATOR"/>
    <property type="match status" value="1"/>
</dbReference>
<dbReference type="Gene3D" id="1.10.10.2840">
    <property type="entry name" value="PucR C-terminal helix-turn-helix domain"/>
    <property type="match status" value="1"/>
</dbReference>
<organism evidence="3 4">
    <name type="scientific">Williamsia marianensis</name>
    <dbReference type="NCBI Taxonomy" id="85044"/>
    <lineage>
        <taxon>Bacteria</taxon>
        <taxon>Bacillati</taxon>
        <taxon>Actinomycetota</taxon>
        <taxon>Actinomycetes</taxon>
        <taxon>Mycobacteriales</taxon>
        <taxon>Nocardiaceae</taxon>
        <taxon>Williamsia</taxon>
    </lineage>
</organism>
<dbReference type="RefSeq" id="WP_099381561.1">
    <property type="nucleotide sequence ID" value="NZ_PEBD01000004.1"/>
</dbReference>
<dbReference type="Pfam" id="PF13556">
    <property type="entry name" value="HTH_30"/>
    <property type="match status" value="1"/>
</dbReference>
<dbReference type="Proteomes" id="UP000225108">
    <property type="component" value="Unassembled WGS sequence"/>
</dbReference>
<reference evidence="3 4" key="1">
    <citation type="submission" date="2017-10" db="EMBL/GenBank/DDBJ databases">
        <title>The draft genome sequence of Williamsia sp. BULT 1.1 isolated from the semi-arid grassland soils from South Africa.</title>
        <authorList>
            <person name="Kabwe M.H."/>
            <person name="Govender N."/>
            <person name="Mutseka Lunga P."/>
            <person name="Vikram S."/>
            <person name="Makhalanyane T.P."/>
        </authorList>
    </citation>
    <scope>NUCLEOTIDE SEQUENCE [LARGE SCALE GENOMIC DNA]</scope>
    <source>
        <strain evidence="3 4">BULT 1.1</strain>
    </source>
</reference>
<feature type="domain" description="PucR C-terminal helix-turn-helix" evidence="2">
    <location>
        <begin position="474"/>
        <end position="530"/>
    </location>
</feature>
<feature type="domain" description="Purine catabolism PurC-like" evidence="1">
    <location>
        <begin position="7"/>
        <end position="126"/>
    </location>
</feature>